<proteinExistence type="predicted"/>
<gene>
    <name evidence="2" type="ORF">N656DRAFT_771712</name>
</gene>
<comment type="caution">
    <text evidence="2">The sequence shown here is derived from an EMBL/GenBank/DDBJ whole genome shotgun (WGS) entry which is preliminary data.</text>
</comment>
<dbReference type="RefSeq" id="XP_064666121.1">
    <property type="nucleotide sequence ID" value="XM_064813880.1"/>
</dbReference>
<keyword evidence="1" id="KW-0472">Membrane</keyword>
<protein>
    <submittedName>
        <fullName evidence="2">Uncharacterized protein</fullName>
    </submittedName>
</protein>
<dbReference type="GeneID" id="89938005"/>
<dbReference type="Proteomes" id="UP001302812">
    <property type="component" value="Unassembled WGS sequence"/>
</dbReference>
<reference evidence="2" key="1">
    <citation type="journal article" date="2023" name="Mol. Phylogenet. Evol.">
        <title>Genome-scale phylogeny and comparative genomics of the fungal order Sordariales.</title>
        <authorList>
            <person name="Hensen N."/>
            <person name="Bonometti L."/>
            <person name="Westerberg I."/>
            <person name="Brannstrom I.O."/>
            <person name="Guillou S."/>
            <person name="Cros-Aarteil S."/>
            <person name="Calhoun S."/>
            <person name="Haridas S."/>
            <person name="Kuo A."/>
            <person name="Mondo S."/>
            <person name="Pangilinan J."/>
            <person name="Riley R."/>
            <person name="LaButti K."/>
            <person name="Andreopoulos B."/>
            <person name="Lipzen A."/>
            <person name="Chen C."/>
            <person name="Yan M."/>
            <person name="Daum C."/>
            <person name="Ng V."/>
            <person name="Clum A."/>
            <person name="Steindorff A."/>
            <person name="Ohm R.A."/>
            <person name="Martin F."/>
            <person name="Silar P."/>
            <person name="Natvig D.O."/>
            <person name="Lalanne C."/>
            <person name="Gautier V."/>
            <person name="Ament-Velasquez S.L."/>
            <person name="Kruys A."/>
            <person name="Hutchinson M.I."/>
            <person name="Powell A.J."/>
            <person name="Barry K."/>
            <person name="Miller A.N."/>
            <person name="Grigoriev I.V."/>
            <person name="Debuchy R."/>
            <person name="Gladieux P."/>
            <person name="Hiltunen Thoren M."/>
            <person name="Johannesson H."/>
        </authorList>
    </citation>
    <scope>NUCLEOTIDE SEQUENCE</scope>
    <source>
        <strain evidence="2">CBS 508.74</strain>
    </source>
</reference>
<name>A0AAN6T8U8_9PEZI</name>
<sequence length="176" mass="20192">MESDSPLSTTANITGILTFAYAILASCLLFLASVRTADSEMQHLLSQTRQTSRHIETLSNYFQDQDLVADIDLAPMRGPIKAALRDWRKTNQALTAQIAKLNDMGPGIRRRVAWWYWQNDILAGMAKLRSEKDDFSALLLTYLSRKIITQEHHLWRLERLVQVTDEQRDTDREGKS</sequence>
<dbReference type="EMBL" id="MU853362">
    <property type="protein sequence ID" value="KAK4108551.1"/>
    <property type="molecule type" value="Genomic_DNA"/>
</dbReference>
<organism evidence="2 3">
    <name type="scientific">Canariomyces notabilis</name>
    <dbReference type="NCBI Taxonomy" id="2074819"/>
    <lineage>
        <taxon>Eukaryota</taxon>
        <taxon>Fungi</taxon>
        <taxon>Dikarya</taxon>
        <taxon>Ascomycota</taxon>
        <taxon>Pezizomycotina</taxon>
        <taxon>Sordariomycetes</taxon>
        <taxon>Sordariomycetidae</taxon>
        <taxon>Sordariales</taxon>
        <taxon>Chaetomiaceae</taxon>
        <taxon>Canariomyces</taxon>
    </lineage>
</organism>
<keyword evidence="1" id="KW-1133">Transmembrane helix</keyword>
<evidence type="ECO:0000313" key="2">
    <source>
        <dbReference type="EMBL" id="KAK4108551.1"/>
    </source>
</evidence>
<evidence type="ECO:0000313" key="3">
    <source>
        <dbReference type="Proteomes" id="UP001302812"/>
    </source>
</evidence>
<accession>A0AAN6T8U8</accession>
<reference evidence="2" key="2">
    <citation type="submission" date="2023-05" db="EMBL/GenBank/DDBJ databases">
        <authorList>
            <consortium name="Lawrence Berkeley National Laboratory"/>
            <person name="Steindorff A."/>
            <person name="Hensen N."/>
            <person name="Bonometti L."/>
            <person name="Westerberg I."/>
            <person name="Brannstrom I.O."/>
            <person name="Guillou S."/>
            <person name="Cros-Aarteil S."/>
            <person name="Calhoun S."/>
            <person name="Haridas S."/>
            <person name="Kuo A."/>
            <person name="Mondo S."/>
            <person name="Pangilinan J."/>
            <person name="Riley R."/>
            <person name="Labutti K."/>
            <person name="Andreopoulos B."/>
            <person name="Lipzen A."/>
            <person name="Chen C."/>
            <person name="Yanf M."/>
            <person name="Daum C."/>
            <person name="Ng V."/>
            <person name="Clum A."/>
            <person name="Ohm R."/>
            <person name="Martin F."/>
            <person name="Silar P."/>
            <person name="Natvig D."/>
            <person name="Lalanne C."/>
            <person name="Gautier V."/>
            <person name="Ament-Velasquez S.L."/>
            <person name="Kruys A."/>
            <person name="Hutchinson M.I."/>
            <person name="Powell A.J."/>
            <person name="Barry K."/>
            <person name="Miller A.N."/>
            <person name="Grigoriev I.V."/>
            <person name="Debuchy R."/>
            <person name="Gladieux P."/>
            <person name="Thoren M.H."/>
            <person name="Johannesson H."/>
        </authorList>
    </citation>
    <scope>NUCLEOTIDE SEQUENCE</scope>
    <source>
        <strain evidence="2">CBS 508.74</strain>
    </source>
</reference>
<feature type="transmembrane region" description="Helical" evidence="1">
    <location>
        <begin position="12"/>
        <end position="32"/>
    </location>
</feature>
<evidence type="ECO:0000256" key="1">
    <source>
        <dbReference type="SAM" id="Phobius"/>
    </source>
</evidence>
<dbReference type="AlphaFoldDB" id="A0AAN6T8U8"/>
<keyword evidence="3" id="KW-1185">Reference proteome</keyword>
<keyword evidence="1" id="KW-0812">Transmembrane</keyword>